<evidence type="ECO:0000313" key="3">
    <source>
        <dbReference type="EMBL" id="MEA5446058.1"/>
    </source>
</evidence>
<feature type="region of interest" description="Disordered" evidence="1">
    <location>
        <begin position="46"/>
        <end position="114"/>
    </location>
</feature>
<dbReference type="EMBL" id="JAYGII010000019">
    <property type="protein sequence ID" value="MEA5446058.1"/>
    <property type="molecule type" value="Genomic_DNA"/>
</dbReference>
<name>A0AAP6JFH8_9GAMM</name>
<sequence>MFTQCPQCGSYFRVRTDHLRAAEGEVRCSLCTTTFNALSRLQHDLPDGETEATEKPAQATAPETQDLFESSGNDLETDTPARDDAGDIEDKQEPAVEETLPDWMAPEESSPQAPGRPLLWTFGCVTLLLLLGMQMIHLERDYWSEHGILGDPVSAAYEAIGQPVTVPRDLAALEIHRADIAGSSDRPGVLRLTAVVENTSDEAQPLPAIYVRLEDHWGMSRGQGFFQPEQWVHGTEVEDTIAAGARLALRLELLDPGDDAVGFHLEACWEEDGAYLCRHQRGGAASYRH</sequence>
<dbReference type="AlphaFoldDB" id="A0AAP6JFH8"/>
<dbReference type="Pfam" id="PF13719">
    <property type="entry name" value="Zn_ribbon_5"/>
    <property type="match status" value="1"/>
</dbReference>
<protein>
    <submittedName>
        <fullName evidence="3">Zinc-ribbon and DUF3426 domain-containing protein</fullName>
    </submittedName>
</protein>
<organism evidence="3 4">
    <name type="scientific">Natronospira elongata</name>
    <dbReference type="NCBI Taxonomy" id="3110268"/>
    <lineage>
        <taxon>Bacteria</taxon>
        <taxon>Pseudomonadati</taxon>
        <taxon>Pseudomonadota</taxon>
        <taxon>Gammaproteobacteria</taxon>
        <taxon>Natronospirales</taxon>
        <taxon>Natronospiraceae</taxon>
        <taxon>Natronospira</taxon>
    </lineage>
</organism>
<dbReference type="InterPro" id="IPR021834">
    <property type="entry name" value="DUF3426"/>
</dbReference>
<comment type="caution">
    <text evidence="3">The sequence shown here is derived from an EMBL/GenBank/DDBJ whole genome shotgun (WGS) entry which is preliminary data.</text>
</comment>
<feature type="compositionally biased region" description="Polar residues" evidence="1">
    <location>
        <begin position="61"/>
        <end position="74"/>
    </location>
</feature>
<dbReference type="Proteomes" id="UP001302316">
    <property type="component" value="Unassembled WGS sequence"/>
</dbReference>
<keyword evidence="4" id="KW-1185">Reference proteome</keyword>
<reference evidence="3 4" key="1">
    <citation type="submission" date="2023-12" db="EMBL/GenBank/DDBJ databases">
        <title>Whole-genome sequencing of halo(alkali)philic microorganisms from hypersaline lakes.</title>
        <authorList>
            <person name="Sorokin D.Y."/>
            <person name="Merkel A.Y."/>
            <person name="Messina E."/>
            <person name="Yakimov M."/>
        </authorList>
    </citation>
    <scope>NUCLEOTIDE SEQUENCE [LARGE SCALE GENOMIC DNA]</scope>
    <source>
        <strain evidence="3 4">AB-CW1</strain>
    </source>
</reference>
<dbReference type="InterPro" id="IPR011723">
    <property type="entry name" value="Znf/thioredoxin_put"/>
</dbReference>
<evidence type="ECO:0000313" key="4">
    <source>
        <dbReference type="Proteomes" id="UP001302316"/>
    </source>
</evidence>
<evidence type="ECO:0000256" key="1">
    <source>
        <dbReference type="SAM" id="MobiDB-lite"/>
    </source>
</evidence>
<feature type="domain" description="Zinc finger/thioredoxin putative" evidence="2">
    <location>
        <begin position="1"/>
        <end position="37"/>
    </location>
</feature>
<evidence type="ECO:0000259" key="2">
    <source>
        <dbReference type="Pfam" id="PF13719"/>
    </source>
</evidence>
<dbReference type="RefSeq" id="WP_346052017.1">
    <property type="nucleotide sequence ID" value="NZ_JAYGII010000019.1"/>
</dbReference>
<accession>A0AAP6JFH8</accession>
<gene>
    <name evidence="3" type="ORF">VCB98_09525</name>
</gene>
<dbReference type="NCBIfam" id="TIGR02098">
    <property type="entry name" value="MJ0042_CXXC"/>
    <property type="match status" value="1"/>
</dbReference>
<dbReference type="Pfam" id="PF11906">
    <property type="entry name" value="DUF3426"/>
    <property type="match status" value="1"/>
</dbReference>
<feature type="compositionally biased region" description="Basic and acidic residues" evidence="1">
    <location>
        <begin position="79"/>
        <end position="94"/>
    </location>
</feature>
<proteinExistence type="predicted"/>